<dbReference type="Gene3D" id="1.10.10.10">
    <property type="entry name" value="Winged helix-like DNA-binding domain superfamily/Winged helix DNA-binding domain"/>
    <property type="match status" value="1"/>
</dbReference>
<dbReference type="InterPro" id="IPR005119">
    <property type="entry name" value="LysR_subst-bd"/>
</dbReference>
<dbReference type="PROSITE" id="PS50931">
    <property type="entry name" value="HTH_LYSR"/>
    <property type="match status" value="1"/>
</dbReference>
<dbReference type="GO" id="GO:0000976">
    <property type="term" value="F:transcription cis-regulatory region binding"/>
    <property type="evidence" value="ECO:0007669"/>
    <property type="project" value="TreeGrafter"/>
</dbReference>
<dbReference type="RefSeq" id="WP_038453893.1">
    <property type="nucleotide sequence ID" value="NZ_CP009043.1"/>
</dbReference>
<dbReference type="PRINTS" id="PR00039">
    <property type="entry name" value="HTHLYSR"/>
</dbReference>
<gene>
    <name evidence="6" type="ORF">CIG1485E_0769</name>
</gene>
<dbReference type="GO" id="GO:0003700">
    <property type="term" value="F:DNA-binding transcription factor activity"/>
    <property type="evidence" value="ECO:0007669"/>
    <property type="project" value="InterPro"/>
</dbReference>
<dbReference type="eggNOG" id="COG0583">
    <property type="taxonomic scope" value="Bacteria"/>
</dbReference>
<dbReference type="Pfam" id="PF00126">
    <property type="entry name" value="HTH_1"/>
    <property type="match status" value="1"/>
</dbReference>
<evidence type="ECO:0000256" key="2">
    <source>
        <dbReference type="ARBA" id="ARBA00023015"/>
    </source>
</evidence>
<evidence type="ECO:0000256" key="3">
    <source>
        <dbReference type="ARBA" id="ARBA00023125"/>
    </source>
</evidence>
<dbReference type="PANTHER" id="PTHR30126">
    <property type="entry name" value="HTH-TYPE TRANSCRIPTIONAL REGULATOR"/>
    <property type="match status" value="1"/>
</dbReference>
<organism evidence="6 7">
    <name type="scientific">Campylobacter iguaniorum</name>
    <dbReference type="NCBI Taxonomy" id="1244531"/>
    <lineage>
        <taxon>Bacteria</taxon>
        <taxon>Pseudomonadati</taxon>
        <taxon>Campylobacterota</taxon>
        <taxon>Epsilonproteobacteria</taxon>
        <taxon>Campylobacterales</taxon>
        <taxon>Campylobacteraceae</taxon>
        <taxon>Campylobacter</taxon>
    </lineage>
</organism>
<evidence type="ECO:0000313" key="7">
    <source>
        <dbReference type="Proteomes" id="UP000028486"/>
    </source>
</evidence>
<evidence type="ECO:0000256" key="1">
    <source>
        <dbReference type="ARBA" id="ARBA00009437"/>
    </source>
</evidence>
<sequence length="290" mass="33414">MVSDFNKIYTFMAIVRERSFSKASKVLGVSQPAVTLQIKKLEETLQATLIMRKKNGIILTKEGEKFYKLCLKFEGSMFRFKEQASHIKDEKTPMVVATNSLIGDTILPMMLDKICDAVDSNLNVKITDNNNLLSYLLDRRCDFCLMGERIYNDQLVFKKLLEYEIVLVANHEFTGSLNANDLEKHRFIKDKTKNFINSYFDQFGINYDDLNTAYSLDGSVAVKAAILNNKTREYLAFLPKFMIEEELKNGQIFLIELENIKIIRTLYVASLNENEEIVDRIGSMKLNLFS</sequence>
<keyword evidence="7" id="KW-1185">Reference proteome</keyword>
<protein>
    <submittedName>
        <fullName evidence="6">Transcriptional regulator, LysR family</fullName>
    </submittedName>
</protein>
<accession>A0A076FFI5</accession>
<dbReference type="KEGG" id="caj:CIG1485E_0769"/>
<reference evidence="7" key="1">
    <citation type="journal article" date="2014" name="Genome Announc.">
        <title>Complete Genome Sequence of Campylobacter iguaniorum Strain 1485ET, Isolated from a Bearded Dragon (Pogona vitticeps).</title>
        <authorList>
            <person name="Gilbert M.J."/>
            <person name="Miller W.G."/>
            <person name="Yee E."/>
            <person name="Kik M."/>
            <person name="Wagenaar J.A."/>
            <person name="Duim B."/>
        </authorList>
    </citation>
    <scope>NUCLEOTIDE SEQUENCE [LARGE SCALE GENOMIC DNA]</scope>
    <source>
        <strain evidence="7">1485E</strain>
    </source>
</reference>
<dbReference type="OrthoDB" id="9803735at2"/>
<feature type="domain" description="HTH lysR-type" evidence="5">
    <location>
        <begin position="1"/>
        <end position="60"/>
    </location>
</feature>
<keyword evidence="2" id="KW-0805">Transcription regulation</keyword>
<dbReference type="InterPro" id="IPR036390">
    <property type="entry name" value="WH_DNA-bd_sf"/>
</dbReference>
<dbReference type="AlphaFoldDB" id="A0A076FFI5"/>
<evidence type="ECO:0000256" key="4">
    <source>
        <dbReference type="ARBA" id="ARBA00023163"/>
    </source>
</evidence>
<dbReference type="Proteomes" id="UP000028486">
    <property type="component" value="Chromosome"/>
</dbReference>
<dbReference type="PANTHER" id="PTHR30126:SF64">
    <property type="entry name" value="HTH-TYPE TRANSCRIPTIONAL REGULATOR CITR"/>
    <property type="match status" value="1"/>
</dbReference>
<dbReference type="Pfam" id="PF03466">
    <property type="entry name" value="LysR_substrate"/>
    <property type="match status" value="1"/>
</dbReference>
<dbReference type="STRING" id="1244531.CIG2463D_0770"/>
<dbReference type="SUPFAM" id="SSF53850">
    <property type="entry name" value="Periplasmic binding protein-like II"/>
    <property type="match status" value="1"/>
</dbReference>
<dbReference type="HOGENOM" id="CLU_039613_6_1_7"/>
<dbReference type="InterPro" id="IPR000847">
    <property type="entry name" value="LysR_HTH_N"/>
</dbReference>
<evidence type="ECO:0000313" key="6">
    <source>
        <dbReference type="EMBL" id="AII14614.1"/>
    </source>
</evidence>
<keyword evidence="4" id="KW-0804">Transcription</keyword>
<dbReference type="SUPFAM" id="SSF46785">
    <property type="entry name" value="Winged helix' DNA-binding domain"/>
    <property type="match status" value="1"/>
</dbReference>
<dbReference type="InterPro" id="IPR036388">
    <property type="entry name" value="WH-like_DNA-bd_sf"/>
</dbReference>
<dbReference type="Gene3D" id="3.40.190.290">
    <property type="match status" value="1"/>
</dbReference>
<keyword evidence="3" id="KW-0238">DNA-binding</keyword>
<comment type="similarity">
    <text evidence="1">Belongs to the LysR transcriptional regulatory family.</text>
</comment>
<proteinExistence type="inferred from homology"/>
<name>A0A076FFI5_9BACT</name>
<dbReference type="EMBL" id="CP009043">
    <property type="protein sequence ID" value="AII14614.1"/>
    <property type="molecule type" value="Genomic_DNA"/>
</dbReference>
<evidence type="ECO:0000259" key="5">
    <source>
        <dbReference type="PROSITE" id="PS50931"/>
    </source>
</evidence>